<dbReference type="Pfam" id="PF01841">
    <property type="entry name" value="Transglut_core"/>
    <property type="match status" value="1"/>
</dbReference>
<reference evidence="3 4" key="1">
    <citation type="submission" date="2016-07" db="EMBL/GenBank/DDBJ databases">
        <title>Comparative genomics of the Campylobacter concisus group.</title>
        <authorList>
            <person name="Miller W.G."/>
            <person name="Yee E."/>
            <person name="Chapman M.H."/>
            <person name="Huynh S."/>
            <person name="Bono J.L."/>
            <person name="On S.L.W."/>
            <person name="StLeger J."/>
            <person name="Foster G."/>
            <person name="Parker C.T."/>
        </authorList>
    </citation>
    <scope>NUCLEOTIDE SEQUENCE [LARGE SCALE GENOMIC DNA]</scope>
    <source>
        <strain evidence="3 4">CCUG 21559</strain>
    </source>
</reference>
<keyword evidence="1" id="KW-0732">Signal</keyword>
<evidence type="ECO:0000259" key="2">
    <source>
        <dbReference type="SMART" id="SM00460"/>
    </source>
</evidence>
<dbReference type="Proteomes" id="UP000503264">
    <property type="component" value="Chromosome"/>
</dbReference>
<sequence length="358" mass="40463">MKRRDFFKATAVLGVVASASSVAFADNVKVCKRRVFDVSFRHSLAEKGKVSKIWLPLITSTDFHQLISDYKIDTNAKNYYVSDLSIPTLFAEFNEQNAFLNVNFRVQTFERNTDFSKVNFNENEKLTPEIEYFLKPTAQIPNSGIVKEFADKIVGDIKGDLEKARAIYTWVANTMQRDNSVIGCGRGDVKAILESGKLVGKCTDINSVFVGLCRAVNIPARELFGIRVGQSRFSNEMGKADENGFAKISGGQHCRAEFYLKGYGWIPVDPADVAKVRLGEKLSNTDAKLAKIREYLFGNWEMCWIGFNYGRDFDLKPLAEQRPINNFGYPYAEVDGNTLNYYSPKDFSYDYTAQESKI</sequence>
<evidence type="ECO:0000313" key="4">
    <source>
        <dbReference type="Proteomes" id="UP000503264"/>
    </source>
</evidence>
<dbReference type="SUPFAM" id="SSF54001">
    <property type="entry name" value="Cysteine proteinases"/>
    <property type="match status" value="1"/>
</dbReference>
<dbReference type="PANTHER" id="PTHR38339:SF1">
    <property type="entry name" value="TRANSGLUTAMINASE-LIKE DOMAIN-CONTAINING PROTEIN"/>
    <property type="match status" value="1"/>
</dbReference>
<proteinExistence type="predicted"/>
<gene>
    <name evidence="3" type="ORF">CMUC_1205</name>
</gene>
<evidence type="ECO:0000256" key="1">
    <source>
        <dbReference type="SAM" id="SignalP"/>
    </source>
</evidence>
<organism evidence="3 4">
    <name type="scientific">Campylobacter mucosalis CCUG 21559</name>
    <dbReference type="NCBI Taxonomy" id="1032067"/>
    <lineage>
        <taxon>Bacteria</taxon>
        <taxon>Pseudomonadati</taxon>
        <taxon>Campylobacterota</taxon>
        <taxon>Epsilonproteobacteria</taxon>
        <taxon>Campylobacterales</taxon>
        <taxon>Campylobacteraceae</taxon>
        <taxon>Campylobacter</taxon>
    </lineage>
</organism>
<dbReference type="InterPro" id="IPR038765">
    <property type="entry name" value="Papain-like_cys_pep_sf"/>
</dbReference>
<name>A0A6G5QH09_9BACT</name>
<dbReference type="RefSeq" id="WP_171993886.1">
    <property type="nucleotide sequence ID" value="NZ_CP012542.1"/>
</dbReference>
<dbReference type="EMBL" id="CP012542">
    <property type="protein sequence ID" value="QCD44975.1"/>
    <property type="molecule type" value="Genomic_DNA"/>
</dbReference>
<accession>A0A6G5QH09</accession>
<protein>
    <submittedName>
        <fullName evidence="3">Transglutaminase domain-containing protein</fullName>
    </submittedName>
</protein>
<dbReference type="AlphaFoldDB" id="A0A6G5QH09"/>
<dbReference type="PANTHER" id="PTHR38339">
    <property type="entry name" value="TRANSGLUTAMINASE DOMAIN PROTEIN"/>
    <property type="match status" value="1"/>
</dbReference>
<feature type="signal peptide" evidence="1">
    <location>
        <begin position="1"/>
        <end position="25"/>
    </location>
</feature>
<keyword evidence="4" id="KW-1185">Reference proteome</keyword>
<feature type="domain" description="Transglutaminase-like" evidence="2">
    <location>
        <begin position="194"/>
        <end position="272"/>
    </location>
</feature>
<dbReference type="Gene3D" id="3.10.620.30">
    <property type="match status" value="1"/>
</dbReference>
<feature type="chain" id="PRO_5026195175" evidence="1">
    <location>
        <begin position="26"/>
        <end position="358"/>
    </location>
</feature>
<dbReference type="SMART" id="SM00460">
    <property type="entry name" value="TGc"/>
    <property type="match status" value="1"/>
</dbReference>
<evidence type="ECO:0000313" key="3">
    <source>
        <dbReference type="EMBL" id="QCD44975.1"/>
    </source>
</evidence>
<dbReference type="InterPro" id="IPR002931">
    <property type="entry name" value="Transglutaminase-like"/>
</dbReference>